<proteinExistence type="predicted"/>
<reference evidence="3" key="1">
    <citation type="submission" date="2024-02" db="UniProtKB">
        <authorList>
            <consortium name="WormBaseParasite"/>
        </authorList>
    </citation>
    <scope>IDENTIFICATION</scope>
</reference>
<evidence type="ECO:0000313" key="3">
    <source>
        <dbReference type="WBParaSite" id="MBELARI_LOCUS11269"/>
    </source>
</evidence>
<evidence type="ECO:0000313" key="2">
    <source>
        <dbReference type="Proteomes" id="UP000887575"/>
    </source>
</evidence>
<organism evidence="2 3">
    <name type="scientific">Mesorhabditis belari</name>
    <dbReference type="NCBI Taxonomy" id="2138241"/>
    <lineage>
        <taxon>Eukaryota</taxon>
        <taxon>Metazoa</taxon>
        <taxon>Ecdysozoa</taxon>
        <taxon>Nematoda</taxon>
        <taxon>Chromadorea</taxon>
        <taxon>Rhabditida</taxon>
        <taxon>Rhabditina</taxon>
        <taxon>Rhabditomorpha</taxon>
        <taxon>Rhabditoidea</taxon>
        <taxon>Rhabditidae</taxon>
        <taxon>Mesorhabditinae</taxon>
        <taxon>Mesorhabditis</taxon>
    </lineage>
</organism>
<feature type="region of interest" description="Disordered" evidence="1">
    <location>
        <begin position="151"/>
        <end position="190"/>
    </location>
</feature>
<keyword evidence="2" id="KW-1185">Reference proteome</keyword>
<accession>A0AAF3EBE8</accession>
<dbReference type="Proteomes" id="UP000887575">
    <property type="component" value="Unassembled WGS sequence"/>
</dbReference>
<evidence type="ECO:0000256" key="1">
    <source>
        <dbReference type="SAM" id="MobiDB-lite"/>
    </source>
</evidence>
<dbReference type="AlphaFoldDB" id="A0AAF3EBE8"/>
<name>A0AAF3EBE8_9BILA</name>
<dbReference type="WBParaSite" id="MBELARI_LOCUS11269">
    <property type="protein sequence ID" value="MBELARI_LOCUS11269"/>
    <property type="gene ID" value="MBELARI_LOCUS11269"/>
</dbReference>
<protein>
    <submittedName>
        <fullName evidence="3">Uncharacterized protein</fullName>
    </submittedName>
</protein>
<sequence>MGTDDSAKYLEKIPYKCVFVSSSMKLADNPASQLSESGDGWVSKRDAVDSEVILDAGPGMRIRKIAVTPNPQYLRKIANSGDRMVNDFTNVQRIYCDTEQRWEDFNFQRKTSFGWILLRIDHAADHVVSNEEKRVGLKTVLIYGYQINGEPLPKEPVKPPRPSTAERAASRAERSPVISAAIISGTPRSP</sequence>